<accession>A0ABU6YRG8</accession>
<feature type="non-terminal residue" evidence="1">
    <location>
        <position position="1"/>
    </location>
</feature>
<evidence type="ECO:0000313" key="2">
    <source>
        <dbReference type="Proteomes" id="UP001341840"/>
    </source>
</evidence>
<comment type="caution">
    <text evidence="1">The sequence shown here is derived from an EMBL/GenBank/DDBJ whole genome shotgun (WGS) entry which is preliminary data.</text>
</comment>
<evidence type="ECO:0000313" key="1">
    <source>
        <dbReference type="EMBL" id="MED6212589.1"/>
    </source>
</evidence>
<organism evidence="1 2">
    <name type="scientific">Stylosanthes scabra</name>
    <dbReference type="NCBI Taxonomy" id="79078"/>
    <lineage>
        <taxon>Eukaryota</taxon>
        <taxon>Viridiplantae</taxon>
        <taxon>Streptophyta</taxon>
        <taxon>Embryophyta</taxon>
        <taxon>Tracheophyta</taxon>
        <taxon>Spermatophyta</taxon>
        <taxon>Magnoliopsida</taxon>
        <taxon>eudicotyledons</taxon>
        <taxon>Gunneridae</taxon>
        <taxon>Pentapetalae</taxon>
        <taxon>rosids</taxon>
        <taxon>fabids</taxon>
        <taxon>Fabales</taxon>
        <taxon>Fabaceae</taxon>
        <taxon>Papilionoideae</taxon>
        <taxon>50 kb inversion clade</taxon>
        <taxon>dalbergioids sensu lato</taxon>
        <taxon>Dalbergieae</taxon>
        <taxon>Pterocarpus clade</taxon>
        <taxon>Stylosanthes</taxon>
    </lineage>
</organism>
<proteinExistence type="predicted"/>
<dbReference type="EMBL" id="JASCZI010243049">
    <property type="protein sequence ID" value="MED6212589.1"/>
    <property type="molecule type" value="Genomic_DNA"/>
</dbReference>
<gene>
    <name evidence="1" type="ORF">PIB30_084898</name>
</gene>
<keyword evidence="2" id="KW-1185">Reference proteome</keyword>
<name>A0ABU6YRG8_9FABA</name>
<dbReference type="Proteomes" id="UP001341840">
    <property type="component" value="Unassembled WGS sequence"/>
</dbReference>
<protein>
    <submittedName>
        <fullName evidence="1">Uncharacterized protein</fullName>
    </submittedName>
</protein>
<reference evidence="1 2" key="1">
    <citation type="journal article" date="2023" name="Plants (Basel)">
        <title>Bridging the Gap: Combining Genomics and Transcriptomics Approaches to Understand Stylosanthes scabra, an Orphan Legume from the Brazilian Caatinga.</title>
        <authorList>
            <person name="Ferreira-Neto J.R.C."/>
            <person name="da Silva M.D."/>
            <person name="Binneck E."/>
            <person name="de Melo N.F."/>
            <person name="da Silva R.H."/>
            <person name="de Melo A.L.T.M."/>
            <person name="Pandolfi V."/>
            <person name="Bustamante F.O."/>
            <person name="Brasileiro-Vidal A.C."/>
            <person name="Benko-Iseppon A.M."/>
        </authorList>
    </citation>
    <scope>NUCLEOTIDE SEQUENCE [LARGE SCALE GENOMIC DNA]</scope>
    <source>
        <tissue evidence="1">Leaves</tissue>
    </source>
</reference>
<sequence length="55" mass="5897">GGDHYSATTFGGHNFRSRAPIDAPIAHARSLFRPLRFYTNKKATIDDVCASGACG</sequence>